<dbReference type="AlphaFoldDB" id="A0A7W7QNP6"/>
<sequence>MTVENLWTYRAGVFEDESLSVIGFDVETTDGVIGTVDEESNVAGDSFVVADVGFLSFGKRVLLPAAAVTRIDPHARSVHFSLGKEEIEGAPEFDENTYRSPAYRARLDDHYGRLPVA</sequence>
<dbReference type="InterPro" id="IPR011033">
    <property type="entry name" value="PRC_barrel-like_sf"/>
</dbReference>
<evidence type="ECO:0008006" key="3">
    <source>
        <dbReference type="Google" id="ProtNLM"/>
    </source>
</evidence>
<dbReference type="Gene3D" id="3.90.50.10">
    <property type="entry name" value="Photosynthetic Reaction Center, subunit H, domain 2"/>
    <property type="match status" value="1"/>
</dbReference>
<protein>
    <recommendedName>
        <fullName evidence="3">PRC-barrel domain containing protein</fullName>
    </recommendedName>
</protein>
<dbReference type="EMBL" id="JACHJP010000003">
    <property type="protein sequence ID" value="MBB4916376.1"/>
    <property type="molecule type" value="Genomic_DNA"/>
</dbReference>
<dbReference type="Proteomes" id="UP000552644">
    <property type="component" value="Unassembled WGS sequence"/>
</dbReference>
<dbReference type="InterPro" id="IPR014747">
    <property type="entry name" value="Bac_photo_RC_H_C"/>
</dbReference>
<comment type="caution">
    <text evidence="1">The sequence shown here is derived from an EMBL/GenBank/DDBJ whole genome shotgun (WGS) entry which is preliminary data.</text>
</comment>
<proteinExistence type="predicted"/>
<evidence type="ECO:0000313" key="1">
    <source>
        <dbReference type="EMBL" id="MBB4916376.1"/>
    </source>
</evidence>
<name>A0A7W7QNP6_9ACTN</name>
<accession>A0A7W7QNP6</accession>
<dbReference type="RefSeq" id="WP_184715717.1">
    <property type="nucleotide sequence ID" value="NZ_JACHJP010000003.1"/>
</dbReference>
<evidence type="ECO:0000313" key="2">
    <source>
        <dbReference type="Proteomes" id="UP000552644"/>
    </source>
</evidence>
<organism evidence="1 2">
    <name type="scientific">Streptosporangium saharense</name>
    <dbReference type="NCBI Taxonomy" id="1706840"/>
    <lineage>
        <taxon>Bacteria</taxon>
        <taxon>Bacillati</taxon>
        <taxon>Actinomycetota</taxon>
        <taxon>Actinomycetes</taxon>
        <taxon>Streptosporangiales</taxon>
        <taxon>Streptosporangiaceae</taxon>
        <taxon>Streptosporangium</taxon>
    </lineage>
</organism>
<gene>
    <name evidence="1" type="ORF">FHS44_003464</name>
</gene>
<reference evidence="1 2" key="1">
    <citation type="submission" date="2020-08" db="EMBL/GenBank/DDBJ databases">
        <title>Genomic Encyclopedia of Type Strains, Phase III (KMG-III): the genomes of soil and plant-associated and newly described type strains.</title>
        <authorList>
            <person name="Whitman W."/>
        </authorList>
    </citation>
    <scope>NUCLEOTIDE SEQUENCE [LARGE SCALE GENOMIC DNA]</scope>
    <source>
        <strain evidence="1 2">CECT 8840</strain>
    </source>
</reference>
<dbReference type="GO" id="GO:0030077">
    <property type="term" value="C:plasma membrane light-harvesting complex"/>
    <property type="evidence" value="ECO:0007669"/>
    <property type="project" value="InterPro"/>
</dbReference>
<dbReference type="SUPFAM" id="SSF50346">
    <property type="entry name" value="PRC-barrel domain"/>
    <property type="match status" value="1"/>
</dbReference>
<dbReference type="GO" id="GO:0019684">
    <property type="term" value="P:photosynthesis, light reaction"/>
    <property type="evidence" value="ECO:0007669"/>
    <property type="project" value="InterPro"/>
</dbReference>
<keyword evidence="2" id="KW-1185">Reference proteome</keyword>